<keyword evidence="4" id="KW-1185">Reference proteome</keyword>
<dbReference type="GO" id="GO:0051225">
    <property type="term" value="P:spindle assembly"/>
    <property type="evidence" value="ECO:0007669"/>
    <property type="project" value="InterPro"/>
</dbReference>
<dbReference type="EMBL" id="JAHDVG010000471">
    <property type="protein sequence ID" value="KAH1179550.1"/>
    <property type="molecule type" value="Genomic_DNA"/>
</dbReference>
<sequence>MERGGSALELKLWAAQKMGLPPAKVPPDGAFRRMCSGQCAEIWRYVTRHVHHQRNVKKIRGNLLWYPFLVPLRPGDLPSGSEPEQERRQQLAQGVARLRGELQQLDLQMETAQREVMADEVSLEAAQEQIRDAQRRSLLLKAYAACAAKERQQLQDSITQLRGRLEQLQDISRKAKVELTVGGKVPDLGVEPEVLRDVRTACQLRFHFLKSLFEHSTSGTLPSGTSEELLDASYQHWLSTVEDIVGSHPPNHVLAALEHLALENTLQMQELTSRIDIPRDVEALKFRYKSSRLEDLAGPPAALASVRGLIQEMHRLLPDGSERAILARARPLLSQPVLLGPCWSWSCGLYGWRGCGMGCRELEREASARHVKLQALQSKRQRILDFRHLVREKQQHVRALIKGTSYIKSQLRKDQAEVQAFVQRKLLGPEQDVTLESQWLHGGVECEFRQLGAIALPCLLRRSLLGSQQVPAHELSIHRLDRTALAQHRAFLTVCQASGFPLYKAPEHLLPHMAELKKELLALRAQLGYKNRVLASLQQRQGSPGTDAQGEIPSMAPDGQGDASPA</sequence>
<dbReference type="Proteomes" id="UP000827986">
    <property type="component" value="Unassembled WGS sequence"/>
</dbReference>
<evidence type="ECO:0000313" key="3">
    <source>
        <dbReference type="EMBL" id="KAH1179550.1"/>
    </source>
</evidence>
<keyword evidence="1" id="KW-0175">Coiled coil</keyword>
<protein>
    <recommendedName>
        <fullName evidence="5">HAUS augmin-like complex subunit 5</fullName>
    </recommendedName>
</protein>
<evidence type="ECO:0000313" key="4">
    <source>
        <dbReference type="Proteomes" id="UP000827986"/>
    </source>
</evidence>
<feature type="coiled-coil region" evidence="1">
    <location>
        <begin position="88"/>
        <end position="178"/>
    </location>
</feature>
<accession>A0A9D4B441</accession>
<dbReference type="PRINTS" id="PR02091">
    <property type="entry name" value="HAUSAUGMINL5"/>
</dbReference>
<organism evidence="3 4">
    <name type="scientific">Mauremys mutica</name>
    <name type="common">yellowpond turtle</name>
    <dbReference type="NCBI Taxonomy" id="74926"/>
    <lineage>
        <taxon>Eukaryota</taxon>
        <taxon>Metazoa</taxon>
        <taxon>Chordata</taxon>
        <taxon>Craniata</taxon>
        <taxon>Vertebrata</taxon>
        <taxon>Euteleostomi</taxon>
        <taxon>Archelosauria</taxon>
        <taxon>Testudinata</taxon>
        <taxon>Testudines</taxon>
        <taxon>Cryptodira</taxon>
        <taxon>Durocryptodira</taxon>
        <taxon>Testudinoidea</taxon>
        <taxon>Geoemydidae</taxon>
        <taxon>Geoemydinae</taxon>
        <taxon>Mauremys</taxon>
    </lineage>
</organism>
<dbReference type="GO" id="GO:0070652">
    <property type="term" value="C:HAUS complex"/>
    <property type="evidence" value="ECO:0007669"/>
    <property type="project" value="InterPro"/>
</dbReference>
<dbReference type="GO" id="GO:0007098">
    <property type="term" value="P:centrosome cycle"/>
    <property type="evidence" value="ECO:0007669"/>
    <property type="project" value="InterPro"/>
</dbReference>
<dbReference type="PANTHER" id="PTHR28588:SF1">
    <property type="entry name" value="HAUS AUGMIN-LIKE COMPLEX SUBUNIT 5"/>
    <property type="match status" value="1"/>
</dbReference>
<dbReference type="AlphaFoldDB" id="A0A9D4B441"/>
<comment type="caution">
    <text evidence="3">The sequence shown here is derived from an EMBL/GenBank/DDBJ whole genome shotgun (WGS) entry which is preliminary data.</text>
</comment>
<evidence type="ECO:0008006" key="5">
    <source>
        <dbReference type="Google" id="ProtNLM"/>
    </source>
</evidence>
<proteinExistence type="predicted"/>
<name>A0A9D4B441_9SAUR</name>
<evidence type="ECO:0000256" key="1">
    <source>
        <dbReference type="SAM" id="Coils"/>
    </source>
</evidence>
<dbReference type="Pfam" id="PF14817">
    <property type="entry name" value="HAUS5"/>
    <property type="match status" value="2"/>
</dbReference>
<feature type="region of interest" description="Disordered" evidence="2">
    <location>
        <begin position="538"/>
        <end position="566"/>
    </location>
</feature>
<dbReference type="PANTHER" id="PTHR28588">
    <property type="entry name" value="HAUS AUGMIN-LIKE COMPLEX SUBUNIT 5"/>
    <property type="match status" value="1"/>
</dbReference>
<gene>
    <name evidence="3" type="ORF">KIL84_005600</name>
</gene>
<dbReference type="InterPro" id="IPR029131">
    <property type="entry name" value="HAUS5"/>
</dbReference>
<dbReference type="InterPro" id="IPR026215">
    <property type="entry name" value="HAUS5_metazoa"/>
</dbReference>
<dbReference type="GO" id="GO:0005813">
    <property type="term" value="C:centrosome"/>
    <property type="evidence" value="ECO:0007669"/>
    <property type="project" value="TreeGrafter"/>
</dbReference>
<reference evidence="3" key="1">
    <citation type="submission" date="2021-09" db="EMBL/GenBank/DDBJ databases">
        <title>The genome of Mauremys mutica provides insights into the evolution of semi-aquatic lifestyle.</title>
        <authorList>
            <person name="Gong S."/>
            <person name="Gao Y."/>
        </authorList>
    </citation>
    <scope>NUCLEOTIDE SEQUENCE</scope>
    <source>
        <strain evidence="3">MM-2020</strain>
        <tissue evidence="3">Muscle</tissue>
    </source>
</reference>
<evidence type="ECO:0000256" key="2">
    <source>
        <dbReference type="SAM" id="MobiDB-lite"/>
    </source>
</evidence>